<dbReference type="WBParaSite" id="EVEC_0001334701-mRNA-1">
    <property type="protein sequence ID" value="EVEC_0001334701-mRNA-1"/>
    <property type="gene ID" value="EVEC_0001334701"/>
</dbReference>
<dbReference type="GO" id="GO:0005829">
    <property type="term" value="C:cytosol"/>
    <property type="evidence" value="ECO:0007669"/>
    <property type="project" value="TreeGrafter"/>
</dbReference>
<proteinExistence type="predicted"/>
<evidence type="ECO:0000313" key="5">
    <source>
        <dbReference type="WBParaSite" id="EVEC_0001334701-mRNA-1"/>
    </source>
</evidence>
<keyword evidence="1" id="KW-0472">Membrane</keyword>
<dbReference type="InterPro" id="IPR000210">
    <property type="entry name" value="BTB/POZ_dom"/>
</dbReference>
<dbReference type="PANTHER" id="PTHR45774">
    <property type="entry name" value="BTB/POZ DOMAIN-CONTAINING"/>
    <property type="match status" value="1"/>
</dbReference>
<evidence type="ECO:0000313" key="4">
    <source>
        <dbReference type="Proteomes" id="UP000274131"/>
    </source>
</evidence>
<keyword evidence="4" id="KW-1185">Reference proteome</keyword>
<evidence type="ECO:0000259" key="2">
    <source>
        <dbReference type="PROSITE" id="PS50097"/>
    </source>
</evidence>
<dbReference type="Proteomes" id="UP000274131">
    <property type="component" value="Unassembled WGS sequence"/>
</dbReference>
<reference evidence="3 4" key="2">
    <citation type="submission" date="2018-10" db="EMBL/GenBank/DDBJ databases">
        <authorList>
            <consortium name="Pathogen Informatics"/>
        </authorList>
    </citation>
    <scope>NUCLEOTIDE SEQUENCE [LARGE SCALE GENOMIC DNA]</scope>
</reference>
<dbReference type="AlphaFoldDB" id="A0A0N4VQP3"/>
<protein>
    <submittedName>
        <fullName evidence="5">BTB domain-containing protein</fullName>
    </submittedName>
</protein>
<dbReference type="STRING" id="51028.A0A0N4VQP3"/>
<dbReference type="InterPro" id="IPR011333">
    <property type="entry name" value="SKP1/BTB/POZ_sf"/>
</dbReference>
<dbReference type="Gene3D" id="3.30.710.10">
    <property type="entry name" value="Potassium Channel Kv1.1, Chain A"/>
    <property type="match status" value="1"/>
</dbReference>
<gene>
    <name evidence="3" type="ORF">EVEC_LOCUS12489</name>
</gene>
<dbReference type="SUPFAM" id="SSF54695">
    <property type="entry name" value="POZ domain"/>
    <property type="match status" value="1"/>
</dbReference>
<sequence length="214" mass="24417">MVDSDFFNTSFSMGCLIENEAEIQNTELSNVECATEKIPFVENIRKLWLAGFGCDVFFAVGLECKRFAAHRTVLAAGSKYFCDFFFGNERRVGNSSYELPIEIFDVTPDAMQTVLNFLYSNQYATALDVDSKYVVHVLYAGFLDCDRDTIALLINRDTFRPSREFPLFMALFSWSIAVCFSVINLFFVFVAVVYQMSSVLLLFLLSTKIKKKNK</sequence>
<dbReference type="GO" id="GO:0022008">
    <property type="term" value="P:neurogenesis"/>
    <property type="evidence" value="ECO:0007669"/>
    <property type="project" value="TreeGrafter"/>
</dbReference>
<feature type="transmembrane region" description="Helical" evidence="1">
    <location>
        <begin position="189"/>
        <end position="207"/>
    </location>
</feature>
<feature type="domain" description="BTB" evidence="2">
    <location>
        <begin position="54"/>
        <end position="127"/>
    </location>
</feature>
<keyword evidence="1" id="KW-1133">Transmembrane helix</keyword>
<organism evidence="5">
    <name type="scientific">Enterobius vermicularis</name>
    <name type="common">Human pinworm</name>
    <dbReference type="NCBI Taxonomy" id="51028"/>
    <lineage>
        <taxon>Eukaryota</taxon>
        <taxon>Metazoa</taxon>
        <taxon>Ecdysozoa</taxon>
        <taxon>Nematoda</taxon>
        <taxon>Chromadorea</taxon>
        <taxon>Rhabditida</taxon>
        <taxon>Spirurina</taxon>
        <taxon>Oxyuridomorpha</taxon>
        <taxon>Oxyuroidea</taxon>
        <taxon>Oxyuridae</taxon>
        <taxon>Enterobius</taxon>
    </lineage>
</organism>
<dbReference type="PROSITE" id="PS50097">
    <property type="entry name" value="BTB"/>
    <property type="match status" value="1"/>
</dbReference>
<name>A0A0N4VQP3_ENTVE</name>
<dbReference type="EMBL" id="UXUI01014902">
    <property type="protein sequence ID" value="VDD97738.1"/>
    <property type="molecule type" value="Genomic_DNA"/>
</dbReference>
<keyword evidence="1" id="KW-0812">Transmembrane</keyword>
<evidence type="ECO:0000256" key="1">
    <source>
        <dbReference type="SAM" id="Phobius"/>
    </source>
</evidence>
<dbReference type="CDD" id="cd18186">
    <property type="entry name" value="BTB_POZ_ZBTB_KLHL-like"/>
    <property type="match status" value="1"/>
</dbReference>
<accession>A0A0N4VQP3</accession>
<dbReference type="OrthoDB" id="45365at2759"/>
<reference evidence="5" key="1">
    <citation type="submission" date="2017-02" db="UniProtKB">
        <authorList>
            <consortium name="WormBaseParasite"/>
        </authorList>
    </citation>
    <scope>IDENTIFICATION</scope>
</reference>
<dbReference type="PANTHER" id="PTHR45774:SF4">
    <property type="entry name" value="AXUNDEAD, ISOFORM F"/>
    <property type="match status" value="1"/>
</dbReference>
<dbReference type="Pfam" id="PF00651">
    <property type="entry name" value="BTB"/>
    <property type="match status" value="1"/>
</dbReference>
<dbReference type="SMART" id="SM00225">
    <property type="entry name" value="BTB"/>
    <property type="match status" value="1"/>
</dbReference>
<evidence type="ECO:0000313" key="3">
    <source>
        <dbReference type="EMBL" id="VDD97738.1"/>
    </source>
</evidence>